<dbReference type="InterPro" id="IPR001387">
    <property type="entry name" value="Cro/C1-type_HTH"/>
</dbReference>
<dbReference type="RefSeq" id="WP_130346381.1">
    <property type="nucleotide sequence ID" value="NZ_SGWQ01000008.1"/>
</dbReference>
<accession>A0A4Q7KIB0</accession>
<protein>
    <submittedName>
        <fullName evidence="3">Helix-turn-helix protein</fullName>
    </submittedName>
</protein>
<feature type="region of interest" description="Disordered" evidence="1">
    <location>
        <begin position="276"/>
        <end position="298"/>
    </location>
</feature>
<dbReference type="Pfam" id="PF13560">
    <property type="entry name" value="HTH_31"/>
    <property type="match status" value="1"/>
</dbReference>
<evidence type="ECO:0000313" key="3">
    <source>
        <dbReference type="EMBL" id="RZS34919.1"/>
    </source>
</evidence>
<dbReference type="GO" id="GO:0003677">
    <property type="term" value="F:DNA binding"/>
    <property type="evidence" value="ECO:0007669"/>
    <property type="project" value="InterPro"/>
</dbReference>
<proteinExistence type="predicted"/>
<keyword evidence="4" id="KW-1185">Reference proteome</keyword>
<name>A0A4Q7KIB0_9PSEU</name>
<gene>
    <name evidence="3" type="ORF">EV193_108269</name>
</gene>
<feature type="domain" description="HTH cro/C1-type" evidence="2">
    <location>
        <begin position="16"/>
        <end position="70"/>
    </location>
</feature>
<dbReference type="SUPFAM" id="SSF47413">
    <property type="entry name" value="lambda repressor-like DNA-binding domains"/>
    <property type="match status" value="1"/>
</dbReference>
<dbReference type="AlphaFoldDB" id="A0A4Q7KIB0"/>
<dbReference type="InterPro" id="IPR010982">
    <property type="entry name" value="Lambda_DNA-bd_dom_sf"/>
</dbReference>
<sequence length="298" mass="33669">MADTSTVNSRELGQVLLGWRKRARLTAAQLANQLAWHRTKITFMELGTRLPSSADVAAYMASCGATLPQVHEVNRRHHDGEDGYLVRTEAVATLTYHEGRASHMNCMHATLVPGQLQTEDYIRAVMTESGRLSGEQVELRTRERLCRQAVLNSAAEQRFSFYLYEAALRCPMGSARMMHEQMLHLLFAANDPHISIRVVPFESGRRVASVGHLQLLDFEKFGPVAYTEAFKAWVFMEKPQDVGDSRTQFTRVEEDALSETQSRAFLAHMANEYDRPEGAADLGVRAAPRHREEGRPRR</sequence>
<dbReference type="Proteomes" id="UP000294257">
    <property type="component" value="Unassembled WGS sequence"/>
</dbReference>
<comment type="caution">
    <text evidence="3">The sequence shown here is derived from an EMBL/GenBank/DDBJ whole genome shotgun (WGS) entry which is preliminary data.</text>
</comment>
<evidence type="ECO:0000259" key="2">
    <source>
        <dbReference type="PROSITE" id="PS50943"/>
    </source>
</evidence>
<evidence type="ECO:0000256" key="1">
    <source>
        <dbReference type="SAM" id="MobiDB-lite"/>
    </source>
</evidence>
<dbReference type="InterPro" id="IPR043917">
    <property type="entry name" value="DUF5753"/>
</dbReference>
<reference evidence="3 4" key="1">
    <citation type="submission" date="2019-02" db="EMBL/GenBank/DDBJ databases">
        <title>Genomic Encyclopedia of Type Strains, Phase IV (KMG-IV): sequencing the most valuable type-strain genomes for metagenomic binning, comparative biology and taxonomic classification.</title>
        <authorList>
            <person name="Goeker M."/>
        </authorList>
    </citation>
    <scope>NUCLEOTIDE SEQUENCE [LARGE SCALE GENOMIC DNA]</scope>
    <source>
        <strain evidence="3 4">DSM 101727</strain>
    </source>
</reference>
<dbReference type="OrthoDB" id="3672921at2"/>
<organism evidence="3 4">
    <name type="scientific">Herbihabitans rhizosphaerae</name>
    <dbReference type="NCBI Taxonomy" id="1872711"/>
    <lineage>
        <taxon>Bacteria</taxon>
        <taxon>Bacillati</taxon>
        <taxon>Actinomycetota</taxon>
        <taxon>Actinomycetes</taxon>
        <taxon>Pseudonocardiales</taxon>
        <taxon>Pseudonocardiaceae</taxon>
        <taxon>Herbihabitans</taxon>
    </lineage>
</organism>
<dbReference type="Pfam" id="PF19054">
    <property type="entry name" value="DUF5753"/>
    <property type="match status" value="1"/>
</dbReference>
<dbReference type="EMBL" id="SGWQ01000008">
    <property type="protein sequence ID" value="RZS34919.1"/>
    <property type="molecule type" value="Genomic_DNA"/>
</dbReference>
<feature type="compositionally biased region" description="Basic and acidic residues" evidence="1">
    <location>
        <begin position="289"/>
        <end position="298"/>
    </location>
</feature>
<evidence type="ECO:0000313" key="4">
    <source>
        <dbReference type="Proteomes" id="UP000294257"/>
    </source>
</evidence>
<dbReference type="PROSITE" id="PS50943">
    <property type="entry name" value="HTH_CROC1"/>
    <property type="match status" value="1"/>
</dbReference>